<dbReference type="GO" id="GO:0008641">
    <property type="term" value="F:ubiquitin-like modifier activating enzyme activity"/>
    <property type="evidence" value="ECO:0007669"/>
    <property type="project" value="InterPro"/>
</dbReference>
<organism evidence="3 4">
    <name type="scientific">Nothocercus julius</name>
    <dbReference type="NCBI Taxonomy" id="2585813"/>
    <lineage>
        <taxon>Eukaryota</taxon>
        <taxon>Metazoa</taxon>
        <taxon>Chordata</taxon>
        <taxon>Craniata</taxon>
        <taxon>Vertebrata</taxon>
        <taxon>Euteleostomi</taxon>
        <taxon>Archelosauria</taxon>
        <taxon>Archosauria</taxon>
        <taxon>Dinosauria</taxon>
        <taxon>Saurischia</taxon>
        <taxon>Theropoda</taxon>
        <taxon>Coelurosauria</taxon>
        <taxon>Aves</taxon>
        <taxon>Palaeognathae</taxon>
        <taxon>Tinamiformes</taxon>
        <taxon>Tinamidae</taxon>
        <taxon>Nothocercus</taxon>
    </lineage>
</organism>
<evidence type="ECO:0000313" key="3">
    <source>
        <dbReference type="EMBL" id="NXA57333.1"/>
    </source>
</evidence>
<feature type="non-terminal residue" evidence="3">
    <location>
        <position position="119"/>
    </location>
</feature>
<protein>
    <submittedName>
        <fullName evidence="3">UBA1 enzyme</fullName>
    </submittedName>
</protein>
<accession>A0A7K7WVQ9</accession>
<dbReference type="OrthoDB" id="10252231at2759"/>
<feature type="domain" description="THIF-type NAD/FAD binding fold" evidence="2">
    <location>
        <begin position="59"/>
        <end position="108"/>
    </location>
</feature>
<keyword evidence="4" id="KW-1185">Reference proteome</keyword>
<reference evidence="3 4" key="1">
    <citation type="submission" date="2019-09" db="EMBL/GenBank/DDBJ databases">
        <title>Bird 10,000 Genomes (B10K) Project - Family phase.</title>
        <authorList>
            <person name="Zhang G."/>
        </authorList>
    </citation>
    <scope>NUCLEOTIDE SEQUENCE [LARGE SCALE GENOMIC DNA]</scope>
    <source>
        <strain evidence="3">B10K-MSB-01</strain>
    </source>
</reference>
<feature type="compositionally biased region" description="Pro residues" evidence="1">
    <location>
        <begin position="27"/>
        <end position="36"/>
    </location>
</feature>
<sequence length="119" mass="12130">QMSSSPLSKKRRVSGSGSEAPTGSSRPPAPSVPPASPSATPANGMAKNGGEADIDEGLYSRQLYVLGHEAMRRMQAAAVLVSGLRGLGLEVAKNLVLGGVKAVTLHDPQPAAWGDLASQ</sequence>
<dbReference type="Proteomes" id="UP000531559">
    <property type="component" value="Unassembled WGS sequence"/>
</dbReference>
<dbReference type="InterPro" id="IPR000594">
    <property type="entry name" value="ThiF_NAD_FAD-bd"/>
</dbReference>
<dbReference type="SUPFAM" id="SSF69572">
    <property type="entry name" value="Activating enzymes of the ubiquitin-like proteins"/>
    <property type="match status" value="1"/>
</dbReference>
<comment type="caution">
    <text evidence="3">The sequence shown here is derived from an EMBL/GenBank/DDBJ whole genome shotgun (WGS) entry which is preliminary data.</text>
</comment>
<evidence type="ECO:0000256" key="1">
    <source>
        <dbReference type="SAM" id="MobiDB-lite"/>
    </source>
</evidence>
<dbReference type="InterPro" id="IPR035985">
    <property type="entry name" value="Ubiquitin-activating_enz"/>
</dbReference>
<gene>
    <name evidence="3" type="primary">Uba1_1</name>
    <name evidence="3" type="ORF">NOTJUL_R05574</name>
</gene>
<evidence type="ECO:0000313" key="4">
    <source>
        <dbReference type="Proteomes" id="UP000531559"/>
    </source>
</evidence>
<dbReference type="EMBL" id="VZSV01000575">
    <property type="protein sequence ID" value="NXA57333.1"/>
    <property type="molecule type" value="Genomic_DNA"/>
</dbReference>
<dbReference type="Gene3D" id="3.40.50.720">
    <property type="entry name" value="NAD(P)-binding Rossmann-like Domain"/>
    <property type="match status" value="1"/>
</dbReference>
<proteinExistence type="predicted"/>
<feature type="region of interest" description="Disordered" evidence="1">
    <location>
        <begin position="1"/>
        <end position="53"/>
    </location>
</feature>
<name>A0A7K7WVQ9_9AVES</name>
<evidence type="ECO:0000259" key="2">
    <source>
        <dbReference type="Pfam" id="PF00899"/>
    </source>
</evidence>
<feature type="non-terminal residue" evidence="3">
    <location>
        <position position="1"/>
    </location>
</feature>
<dbReference type="AlphaFoldDB" id="A0A7K7WVQ9"/>
<dbReference type="Pfam" id="PF00899">
    <property type="entry name" value="ThiF"/>
    <property type="match status" value="1"/>
</dbReference>